<gene>
    <name evidence="4" type="ORF">DSM104443_00494</name>
</gene>
<dbReference type="SUPFAM" id="SSF55729">
    <property type="entry name" value="Acyl-CoA N-acyltransferases (Nat)"/>
    <property type="match status" value="1"/>
</dbReference>
<protein>
    <recommendedName>
        <fullName evidence="3">N-acetyltransferase domain-containing protein</fullName>
    </recommendedName>
</protein>
<evidence type="ECO:0000259" key="3">
    <source>
        <dbReference type="PROSITE" id="PS51186"/>
    </source>
</evidence>
<dbReference type="RefSeq" id="WP_171089161.1">
    <property type="nucleotide sequence ID" value="NZ_CP053069.1"/>
</dbReference>
<evidence type="ECO:0000256" key="2">
    <source>
        <dbReference type="ARBA" id="ARBA00023315"/>
    </source>
</evidence>
<keyword evidence="1" id="KW-0808">Transferase</keyword>
<dbReference type="PANTHER" id="PTHR43877">
    <property type="entry name" value="AMINOALKYLPHOSPHONATE N-ACETYLTRANSFERASE-RELATED-RELATED"/>
    <property type="match status" value="1"/>
</dbReference>
<dbReference type="InterPro" id="IPR016181">
    <property type="entry name" value="Acyl_CoA_acyltransferase"/>
</dbReference>
<proteinExistence type="predicted"/>
<dbReference type="AlphaFoldDB" id="A0A6M4GQ44"/>
<keyword evidence="2" id="KW-0012">Acyltransferase</keyword>
<evidence type="ECO:0000313" key="5">
    <source>
        <dbReference type="Proteomes" id="UP000501534"/>
    </source>
</evidence>
<feature type="domain" description="N-acetyltransferase" evidence="3">
    <location>
        <begin position="15"/>
        <end position="190"/>
    </location>
</feature>
<organism evidence="4 5">
    <name type="scientific">Usitatibacter rugosus</name>
    <dbReference type="NCBI Taxonomy" id="2732067"/>
    <lineage>
        <taxon>Bacteria</taxon>
        <taxon>Pseudomonadati</taxon>
        <taxon>Pseudomonadota</taxon>
        <taxon>Betaproteobacteria</taxon>
        <taxon>Nitrosomonadales</taxon>
        <taxon>Usitatibacteraceae</taxon>
        <taxon>Usitatibacter</taxon>
    </lineage>
</organism>
<dbReference type="PANTHER" id="PTHR43877:SF1">
    <property type="entry name" value="ACETYLTRANSFERASE"/>
    <property type="match status" value="1"/>
</dbReference>
<dbReference type="KEGG" id="uru:DSM104443_00494"/>
<dbReference type="InterPro" id="IPR050832">
    <property type="entry name" value="Bact_Acetyltransf"/>
</dbReference>
<evidence type="ECO:0000256" key="1">
    <source>
        <dbReference type="ARBA" id="ARBA00022679"/>
    </source>
</evidence>
<dbReference type="CDD" id="cd04301">
    <property type="entry name" value="NAT_SF"/>
    <property type="match status" value="1"/>
</dbReference>
<dbReference type="GO" id="GO:0016747">
    <property type="term" value="F:acyltransferase activity, transferring groups other than amino-acyl groups"/>
    <property type="evidence" value="ECO:0007669"/>
    <property type="project" value="InterPro"/>
</dbReference>
<keyword evidence="5" id="KW-1185">Reference proteome</keyword>
<dbReference type="Proteomes" id="UP000501534">
    <property type="component" value="Chromosome"/>
</dbReference>
<sequence>MGFNVFPAGAFPLPLSIRRAAPADLPALWKMQQASLRELGHRGHYAPKQVEAFIDYFGTLEREVVEDGTYYLVEVGGWLAASGGWSLRAPGYMQALRTTGAARRAAEALPRIRSVFVHPDYRKTEGIARRIVEVCETEIRWRGYPEVAHDASRAGKPLYEALGYKPVAPLEMKLPDGTKLDFTHMRKRVTPGRTARRVA</sequence>
<name>A0A6M4GQ44_9PROT</name>
<evidence type="ECO:0000313" key="4">
    <source>
        <dbReference type="EMBL" id="QJR09450.1"/>
    </source>
</evidence>
<dbReference type="Gene3D" id="3.40.630.30">
    <property type="match status" value="1"/>
</dbReference>
<reference evidence="4 5" key="1">
    <citation type="submission" date="2020-04" db="EMBL/GenBank/DDBJ databases">
        <title>Usitatibacter rugosus gen. nov., sp. nov. and Usitatibacter palustris sp. nov., novel members of Usitatibacteraceae fam. nov. within the order Nitrosomonadales isolated from soil.</title>
        <authorList>
            <person name="Huber K.J."/>
            <person name="Neumann-Schaal M."/>
            <person name="Geppert A."/>
            <person name="Luckner M."/>
            <person name="Wanner G."/>
            <person name="Overmann J."/>
        </authorList>
    </citation>
    <scope>NUCLEOTIDE SEQUENCE [LARGE SCALE GENOMIC DNA]</scope>
    <source>
        <strain evidence="4 5">0125_3</strain>
    </source>
</reference>
<dbReference type="Pfam" id="PF13673">
    <property type="entry name" value="Acetyltransf_10"/>
    <property type="match status" value="1"/>
</dbReference>
<dbReference type="PROSITE" id="PS51186">
    <property type="entry name" value="GNAT"/>
    <property type="match status" value="1"/>
</dbReference>
<accession>A0A6M4GQ44</accession>
<dbReference type="InterPro" id="IPR000182">
    <property type="entry name" value="GNAT_dom"/>
</dbReference>
<dbReference type="EMBL" id="CP053069">
    <property type="protein sequence ID" value="QJR09450.1"/>
    <property type="molecule type" value="Genomic_DNA"/>
</dbReference>